<dbReference type="RefSeq" id="WP_076613948.1">
    <property type="nucleotide sequence ID" value="NZ_CP019323.1"/>
</dbReference>
<sequence>MKTIIYSHLYDGSFNHAILDRLTKTFDNQKADYQIINLYKDGFNPVLSSEELRNYSKGESFDPLVKKYQKMISDSDELIFIFPIWWHNLPAILKGFIDKTMVKGFAYNEDNGWTGLLTYIKKTTVITTSTITKEYLKTESGDPIQGVFINRTLADIGLKPENTNWIHFGEVNITSDEVRTKFLKDLPDIYKN</sequence>
<dbReference type="Proteomes" id="UP000187499">
    <property type="component" value="Chromosome"/>
</dbReference>
<evidence type="ECO:0000256" key="2">
    <source>
        <dbReference type="ARBA" id="ARBA00023002"/>
    </source>
</evidence>
<keyword evidence="2" id="KW-0560">Oxidoreductase</keyword>
<keyword evidence="5" id="KW-1185">Reference proteome</keyword>
<evidence type="ECO:0000313" key="5">
    <source>
        <dbReference type="Proteomes" id="UP000187499"/>
    </source>
</evidence>
<accession>A0A1P8Q0P4</accession>
<reference evidence="5" key="1">
    <citation type="submission" date="2016-12" db="EMBL/GenBank/DDBJ databases">
        <authorList>
            <person name="Jung M.Y."/>
            <person name="Lee S.H."/>
        </authorList>
    </citation>
    <scope>NUCLEOTIDE SEQUENCE [LARGE SCALE GENOMIC DNA]</scope>
    <source>
        <strain evidence="5">WiKim39</strain>
    </source>
</reference>
<evidence type="ECO:0000313" key="4">
    <source>
        <dbReference type="EMBL" id="APX71444.1"/>
    </source>
</evidence>
<organism evidence="4 5">
    <name type="scientific">Companilactobacillus allii</name>
    <dbReference type="NCBI Taxonomy" id="1847728"/>
    <lineage>
        <taxon>Bacteria</taxon>
        <taxon>Bacillati</taxon>
        <taxon>Bacillota</taxon>
        <taxon>Bacilli</taxon>
        <taxon>Lactobacillales</taxon>
        <taxon>Lactobacillaceae</taxon>
        <taxon>Companilactobacillus</taxon>
    </lineage>
</organism>
<name>A0A1P8Q0P4_9LACO</name>
<dbReference type="PANTHER" id="PTHR10204">
    <property type="entry name" value="NAD P H OXIDOREDUCTASE-RELATED"/>
    <property type="match status" value="1"/>
</dbReference>
<dbReference type="InterPro" id="IPR003680">
    <property type="entry name" value="Flavodoxin_fold"/>
</dbReference>
<dbReference type="EMBL" id="CP019323">
    <property type="protein sequence ID" value="APX71444.1"/>
    <property type="molecule type" value="Genomic_DNA"/>
</dbReference>
<dbReference type="AlphaFoldDB" id="A0A1P8Q0P4"/>
<gene>
    <name evidence="4" type="ORF">BTM29_02230</name>
</gene>
<dbReference type="STRING" id="1847728.BTM29_02230"/>
<dbReference type="Pfam" id="PF02525">
    <property type="entry name" value="Flavodoxin_2"/>
    <property type="match status" value="1"/>
</dbReference>
<dbReference type="OrthoDB" id="9798454at2"/>
<dbReference type="SUPFAM" id="SSF52218">
    <property type="entry name" value="Flavoproteins"/>
    <property type="match status" value="1"/>
</dbReference>
<comment type="similarity">
    <text evidence="1">Belongs to the NAD(P)H dehydrogenase (quinone) family.</text>
</comment>
<dbReference type="InterPro" id="IPR029039">
    <property type="entry name" value="Flavoprotein-like_sf"/>
</dbReference>
<protein>
    <submittedName>
        <fullName evidence="4">Flavodoxin</fullName>
    </submittedName>
</protein>
<dbReference type="GO" id="GO:0005829">
    <property type="term" value="C:cytosol"/>
    <property type="evidence" value="ECO:0007669"/>
    <property type="project" value="TreeGrafter"/>
</dbReference>
<evidence type="ECO:0000259" key="3">
    <source>
        <dbReference type="Pfam" id="PF02525"/>
    </source>
</evidence>
<dbReference type="GO" id="GO:0003955">
    <property type="term" value="F:NAD(P)H dehydrogenase (quinone) activity"/>
    <property type="evidence" value="ECO:0007669"/>
    <property type="project" value="TreeGrafter"/>
</dbReference>
<dbReference type="KEGG" id="lalw:BTM29_02230"/>
<proteinExistence type="inferred from homology"/>
<dbReference type="InterPro" id="IPR051545">
    <property type="entry name" value="NAD(P)H_dehydrogenase_qn"/>
</dbReference>
<evidence type="ECO:0000256" key="1">
    <source>
        <dbReference type="ARBA" id="ARBA00006252"/>
    </source>
</evidence>
<dbReference type="Gene3D" id="3.40.50.360">
    <property type="match status" value="1"/>
</dbReference>
<dbReference type="PANTHER" id="PTHR10204:SF34">
    <property type="entry name" value="NAD(P)H DEHYDROGENASE [QUINONE] 1 ISOFORM 1"/>
    <property type="match status" value="1"/>
</dbReference>
<feature type="domain" description="Flavodoxin-like fold" evidence="3">
    <location>
        <begin position="4"/>
        <end position="135"/>
    </location>
</feature>